<comment type="similarity">
    <text evidence="8">Belongs to the glycosyl hydrolase 2 family. Beta-mannosidase B subfamily.</text>
</comment>
<keyword evidence="5" id="KW-0119">Carbohydrate metabolism</keyword>
<evidence type="ECO:0000259" key="12">
    <source>
        <dbReference type="Pfam" id="PF17786"/>
    </source>
</evidence>
<comment type="pathway">
    <text evidence="2">Glycan metabolism; N-glycan degradation.</text>
</comment>
<dbReference type="Pfam" id="PF22666">
    <property type="entry name" value="Glyco_hydro_2_N2"/>
    <property type="match status" value="1"/>
</dbReference>
<dbReference type="AlphaFoldDB" id="A0AAJ0F467"/>
<evidence type="ECO:0000256" key="5">
    <source>
        <dbReference type="ARBA" id="ARBA00023277"/>
    </source>
</evidence>
<dbReference type="PANTHER" id="PTHR43730:SF1">
    <property type="entry name" value="BETA-MANNOSIDASE"/>
    <property type="match status" value="1"/>
</dbReference>
<gene>
    <name evidence="14" type="ORF">QBC47DRAFT_429981</name>
</gene>
<dbReference type="InterPro" id="IPR050887">
    <property type="entry name" value="Beta-mannosidase_GH2"/>
</dbReference>
<organism evidence="14 15">
    <name type="scientific">Echria macrotheca</name>
    <dbReference type="NCBI Taxonomy" id="438768"/>
    <lineage>
        <taxon>Eukaryota</taxon>
        <taxon>Fungi</taxon>
        <taxon>Dikarya</taxon>
        <taxon>Ascomycota</taxon>
        <taxon>Pezizomycotina</taxon>
        <taxon>Sordariomycetes</taxon>
        <taxon>Sordariomycetidae</taxon>
        <taxon>Sordariales</taxon>
        <taxon>Schizotheciaceae</taxon>
        <taxon>Echria</taxon>
    </lineage>
</organism>
<dbReference type="InterPro" id="IPR041447">
    <property type="entry name" value="Mannosidase_ig"/>
</dbReference>
<reference evidence="14" key="1">
    <citation type="submission" date="2023-06" db="EMBL/GenBank/DDBJ databases">
        <title>Genome-scale phylogeny and comparative genomics of the fungal order Sordariales.</title>
        <authorList>
            <consortium name="Lawrence Berkeley National Laboratory"/>
            <person name="Hensen N."/>
            <person name="Bonometti L."/>
            <person name="Westerberg I."/>
            <person name="Brannstrom I.O."/>
            <person name="Guillou S."/>
            <person name="Cros-Aarteil S."/>
            <person name="Calhoun S."/>
            <person name="Haridas S."/>
            <person name="Kuo A."/>
            <person name="Mondo S."/>
            <person name="Pangilinan J."/>
            <person name="Riley R."/>
            <person name="Labutti K."/>
            <person name="Andreopoulos B."/>
            <person name="Lipzen A."/>
            <person name="Chen C."/>
            <person name="Yanf M."/>
            <person name="Daum C."/>
            <person name="Ng V."/>
            <person name="Clum A."/>
            <person name="Steindorff A."/>
            <person name="Ohm R."/>
            <person name="Martin F."/>
            <person name="Silar P."/>
            <person name="Natvig D."/>
            <person name="Lalanne C."/>
            <person name="Gautier V."/>
            <person name="Ament-Velasquez S.L."/>
            <person name="Kruys A."/>
            <person name="Hutchinson M.I."/>
            <person name="Powell A.J."/>
            <person name="Barry K."/>
            <person name="Miller A.N."/>
            <person name="Grigoriev I.V."/>
            <person name="Debuchy R."/>
            <person name="Gladieux P."/>
            <person name="Thoren M.H."/>
            <person name="Johannesson H."/>
        </authorList>
    </citation>
    <scope>NUCLEOTIDE SEQUENCE</scope>
    <source>
        <strain evidence="14">PSN4</strain>
    </source>
</reference>
<dbReference type="FunFam" id="2.60.120.260:FF:000118">
    <property type="entry name" value="Beta-mannosidase B"/>
    <property type="match status" value="1"/>
</dbReference>
<comment type="catalytic activity">
    <reaction evidence="1">
        <text>Hydrolysis of terminal, non-reducing beta-D-mannose residues in beta-D-mannosides.</text>
        <dbReference type="EC" id="3.2.1.25"/>
    </reaction>
</comment>
<evidence type="ECO:0000256" key="4">
    <source>
        <dbReference type="ARBA" id="ARBA00022801"/>
    </source>
</evidence>
<dbReference type="InterPro" id="IPR008979">
    <property type="entry name" value="Galactose-bd-like_sf"/>
</dbReference>
<evidence type="ECO:0000256" key="11">
    <source>
        <dbReference type="SAM" id="MobiDB-lite"/>
    </source>
</evidence>
<keyword evidence="15" id="KW-1185">Reference proteome</keyword>
<dbReference type="InterPro" id="IPR013783">
    <property type="entry name" value="Ig-like_fold"/>
</dbReference>
<dbReference type="InterPro" id="IPR036156">
    <property type="entry name" value="Beta-gal/glucu_dom_sf"/>
</dbReference>
<dbReference type="Pfam" id="PF17786">
    <property type="entry name" value="Mannosidase_ig"/>
    <property type="match status" value="1"/>
</dbReference>
<keyword evidence="7" id="KW-0624">Polysaccharide degradation</keyword>
<dbReference type="SUPFAM" id="SSF51445">
    <property type="entry name" value="(Trans)glycosidases"/>
    <property type="match status" value="1"/>
</dbReference>
<name>A0AAJ0F467_9PEZI</name>
<dbReference type="GO" id="GO:0004567">
    <property type="term" value="F:beta-mannosidase activity"/>
    <property type="evidence" value="ECO:0007669"/>
    <property type="project" value="UniProtKB-EC"/>
</dbReference>
<dbReference type="EC" id="3.2.1.25" evidence="3"/>
<dbReference type="InterPro" id="IPR017853">
    <property type="entry name" value="GH"/>
</dbReference>
<dbReference type="Gene3D" id="2.60.40.10">
    <property type="entry name" value="Immunoglobulins"/>
    <property type="match status" value="1"/>
</dbReference>
<evidence type="ECO:0000256" key="10">
    <source>
        <dbReference type="ARBA" id="ARBA00041614"/>
    </source>
</evidence>
<dbReference type="GO" id="GO:0006516">
    <property type="term" value="P:glycoprotein catabolic process"/>
    <property type="evidence" value="ECO:0007669"/>
    <property type="project" value="TreeGrafter"/>
</dbReference>
<dbReference type="GO" id="GO:0000272">
    <property type="term" value="P:polysaccharide catabolic process"/>
    <property type="evidence" value="ECO:0007669"/>
    <property type="project" value="UniProtKB-KW"/>
</dbReference>
<evidence type="ECO:0000313" key="15">
    <source>
        <dbReference type="Proteomes" id="UP001239445"/>
    </source>
</evidence>
<dbReference type="SUPFAM" id="SSF49785">
    <property type="entry name" value="Galactose-binding domain-like"/>
    <property type="match status" value="1"/>
</dbReference>
<evidence type="ECO:0000259" key="13">
    <source>
        <dbReference type="Pfam" id="PF22666"/>
    </source>
</evidence>
<proteinExistence type="inferred from homology"/>
<sequence length="894" mass="101688">MTHRSQLLSEWQFKSTSRPESTWHPARVPSTVHTELLATGQITDPFIDLNELDARWVADESWTYRTFFPTPSSASSSSFSSSHRPDTHKNSDKEEEEEGEIDLIFEGLDTFATVRLNGKTILTSENMFLSHRVSVKHLLKRDDSNKGENELEIIFEPAAQKGLELVKSHPEHLFIVHQTDVSRATVRKAQYHWGWDWGPILVTCGPWRPVRLEVYTVRVEYVRVEYDVSLSKREPAMVTGRVVAEVVGWERCRVGAEVVFDGVVVGAWDMGVYHDGGGEKRGELVTEGFSLRDVKLWWPRGYGPQNLYQVRVRCFAPAEKDDRLLAEQVQTIGFRKAELVQDGDVHGKSFFFRINGVDIFCGGSCWVPADSFLSRISPAQYRSWVDLVASGNQTMLRIWGGGIYEDDALYTACDERGILVWQDFMFACASYPTYLSFLSSVTTEARQNLRRLGSHPSVVLWCGNNEDYQLVERYNLHYDFADKDPASWLKSDFPARYIYEHLLPSLVTEELGPSATYHPSSPWGTGTSTTLKVDPTVGDIHQWNTWHGSLERYQSLPQLGGRFVSEFGMQSLPHLQTLHRFVTDPSELVPGSATIDFHNKAVTHQRRLATYMAENFRIPASLEGYVHVSQVMQADALAWAYKSWRREWRDGDRKCGGVLVWQLNDCWPTVSWSVVDYFRLKKPAWYAMRRALGAVAVAVTRDVWDWTSRPADELWKRDTGHVDLRQIVERVKFDVWVASSGLCATKGRVVVRVVSVRTGEDVVDRMEREVEIAPNGTTDVLVEYELEDKELLRKTGYVVVYAALWVDGEKVSSDVSWPDPIKYLDFLDRGVRVEPVGDMVLKIACDKPVKGFVFAEREGVEVSDNGFDVIPGEDVHVKITGAKPEELDWTFIGS</sequence>
<evidence type="ECO:0000256" key="2">
    <source>
        <dbReference type="ARBA" id="ARBA00004740"/>
    </source>
</evidence>
<dbReference type="InterPro" id="IPR054593">
    <property type="entry name" value="Beta-mannosidase-like_N2"/>
</dbReference>
<evidence type="ECO:0000256" key="1">
    <source>
        <dbReference type="ARBA" id="ARBA00000829"/>
    </source>
</evidence>
<feature type="compositionally biased region" description="Low complexity" evidence="11">
    <location>
        <begin position="72"/>
        <end position="82"/>
    </location>
</feature>
<evidence type="ECO:0000256" key="7">
    <source>
        <dbReference type="ARBA" id="ARBA00023326"/>
    </source>
</evidence>
<feature type="domain" description="Beta-mannosidase-like galactose-binding" evidence="13">
    <location>
        <begin position="11"/>
        <end position="208"/>
    </location>
</feature>
<evidence type="ECO:0000256" key="8">
    <source>
        <dbReference type="ARBA" id="ARBA00038429"/>
    </source>
</evidence>
<dbReference type="PANTHER" id="PTHR43730">
    <property type="entry name" value="BETA-MANNOSIDASE"/>
    <property type="match status" value="1"/>
</dbReference>
<feature type="region of interest" description="Disordered" evidence="11">
    <location>
        <begin position="70"/>
        <end position="99"/>
    </location>
</feature>
<dbReference type="Gene3D" id="3.20.20.80">
    <property type="entry name" value="Glycosidases"/>
    <property type="match status" value="1"/>
</dbReference>
<dbReference type="Gene3D" id="2.60.120.260">
    <property type="entry name" value="Galactose-binding domain-like"/>
    <property type="match status" value="1"/>
</dbReference>
<dbReference type="FunFam" id="3.20.20.80:FF:000050">
    <property type="entry name" value="Beta-mannosidase B"/>
    <property type="match status" value="1"/>
</dbReference>
<evidence type="ECO:0000256" key="6">
    <source>
        <dbReference type="ARBA" id="ARBA00023295"/>
    </source>
</evidence>
<keyword evidence="4" id="KW-0378">Hydrolase</keyword>
<feature type="compositionally biased region" description="Basic and acidic residues" evidence="11">
    <location>
        <begin position="83"/>
        <end position="92"/>
    </location>
</feature>
<protein>
    <recommendedName>
        <fullName evidence="9">Beta-mannosidase B</fullName>
        <ecNumber evidence="3">3.2.1.25</ecNumber>
    </recommendedName>
    <alternativeName>
        <fullName evidence="10">Mannanase B</fullName>
    </alternativeName>
</protein>
<evidence type="ECO:0000256" key="3">
    <source>
        <dbReference type="ARBA" id="ARBA00012754"/>
    </source>
</evidence>
<evidence type="ECO:0000256" key="9">
    <source>
        <dbReference type="ARBA" id="ARBA00041069"/>
    </source>
</evidence>
<accession>A0AAJ0F467</accession>
<feature type="domain" description="Mannosidase Ig/CBM-like" evidence="12">
    <location>
        <begin position="732"/>
        <end position="823"/>
    </location>
</feature>
<evidence type="ECO:0000313" key="14">
    <source>
        <dbReference type="EMBL" id="KAK1754271.1"/>
    </source>
</evidence>
<dbReference type="SUPFAM" id="SSF49303">
    <property type="entry name" value="beta-Galactosidase/glucuronidase domain"/>
    <property type="match status" value="2"/>
</dbReference>
<keyword evidence="6" id="KW-0326">Glycosidase</keyword>
<dbReference type="Proteomes" id="UP001239445">
    <property type="component" value="Unassembled WGS sequence"/>
</dbReference>
<dbReference type="EMBL" id="MU839836">
    <property type="protein sequence ID" value="KAK1754271.1"/>
    <property type="molecule type" value="Genomic_DNA"/>
</dbReference>
<comment type="caution">
    <text evidence="14">The sequence shown here is derived from an EMBL/GenBank/DDBJ whole genome shotgun (WGS) entry which is preliminary data.</text>
</comment>